<proteinExistence type="predicted"/>
<name>A0A9I9CNT8_CUCME</name>
<sequence length="92" mass="9939">MGMGMGMRMGNGNEGGVKERCGVDGNGGGPASGVGMEEKVLGRRRRKENRTENRELFRRVGSGWALGIWSNKVATSKPKCNASNNIYPKLLL</sequence>
<feature type="region of interest" description="Disordered" evidence="1">
    <location>
        <begin position="1"/>
        <end position="52"/>
    </location>
</feature>
<dbReference type="AlphaFoldDB" id="A0A9I9CNT8"/>
<reference evidence="2" key="1">
    <citation type="submission" date="2023-03" db="UniProtKB">
        <authorList>
            <consortium name="EnsemblPlants"/>
        </authorList>
    </citation>
    <scope>IDENTIFICATION</scope>
</reference>
<dbReference type="EnsemblPlants" id="MELO3C006361.2.1">
    <property type="protein sequence ID" value="MELO3C006361.2.1"/>
    <property type="gene ID" value="MELO3C006361.2"/>
</dbReference>
<accession>A0A9I9CNT8</accession>
<evidence type="ECO:0000313" key="2">
    <source>
        <dbReference type="EnsemblPlants" id="MELO3C006361.2.1"/>
    </source>
</evidence>
<organism evidence="2">
    <name type="scientific">Cucumis melo</name>
    <name type="common">Muskmelon</name>
    <dbReference type="NCBI Taxonomy" id="3656"/>
    <lineage>
        <taxon>Eukaryota</taxon>
        <taxon>Viridiplantae</taxon>
        <taxon>Streptophyta</taxon>
        <taxon>Embryophyta</taxon>
        <taxon>Tracheophyta</taxon>
        <taxon>Spermatophyta</taxon>
        <taxon>Magnoliopsida</taxon>
        <taxon>eudicotyledons</taxon>
        <taxon>Gunneridae</taxon>
        <taxon>Pentapetalae</taxon>
        <taxon>rosids</taxon>
        <taxon>fabids</taxon>
        <taxon>Cucurbitales</taxon>
        <taxon>Cucurbitaceae</taxon>
        <taxon>Benincaseae</taxon>
        <taxon>Cucumis</taxon>
    </lineage>
</organism>
<protein>
    <submittedName>
        <fullName evidence="2">Uncharacterized protein</fullName>
    </submittedName>
</protein>
<evidence type="ECO:0000256" key="1">
    <source>
        <dbReference type="SAM" id="MobiDB-lite"/>
    </source>
</evidence>
<feature type="compositionally biased region" description="Gly residues" evidence="1">
    <location>
        <begin position="1"/>
        <end position="15"/>
    </location>
</feature>
<dbReference type="Gramene" id="MELO3C006361.2.1">
    <property type="protein sequence ID" value="MELO3C006361.2.1"/>
    <property type="gene ID" value="MELO3C006361.2"/>
</dbReference>